<gene>
    <name evidence="2" type="ORF">PHET_05085</name>
</gene>
<evidence type="ECO:0008006" key="4">
    <source>
        <dbReference type="Google" id="ProtNLM"/>
    </source>
</evidence>
<sequence length="469" mass="53252">MVCEMYKLYLYICVLINFVFPMSCAKHLEHNFSRPWLNVKGSLTYENMSTLWNMLDEVLPGNALPVPIQNREDPSGCNTVEIQHCEDPTSCFLNRLPEDPLNLYAVSSPTNRAHYRCRCKQNIDPVDYLETTHNSSDHVDIEIHTRCPRSPPCEKCDKEHTIKCLDLGGGKATCICDPDYMEDKNCARKKDGCTEPHPAATLTGKQACLADGTTNNSCFPIPQSLRYSCLCREPYREDRRLSFPNCMDNRTTCTRPLCLGFQPPPAKTIPGPSVVLDESHGIDLVDSEDCNQTDCECPDGWLGPHCTEKRGEPVLGSWSPWSTCSPDCIMPNERSRYQREEDLHAGNSRTTAIGYRSKFGRCTMSDLDFCVGTYRFWRRCRVTTLCNSWTNSRLSTVVNEAIGQAMIEHDRIHRPDRVEPILTVAAELTPTEKHCLNFIAVAGTLIFSCISIWIMEIHHMIIHWSWIGK</sequence>
<protein>
    <recommendedName>
        <fullName evidence="4">EGF-like domain-containing protein</fullName>
    </recommendedName>
</protein>
<organism evidence="2 3">
    <name type="scientific">Paragonimus heterotremus</name>
    <dbReference type="NCBI Taxonomy" id="100268"/>
    <lineage>
        <taxon>Eukaryota</taxon>
        <taxon>Metazoa</taxon>
        <taxon>Spiralia</taxon>
        <taxon>Lophotrochozoa</taxon>
        <taxon>Platyhelminthes</taxon>
        <taxon>Trematoda</taxon>
        <taxon>Digenea</taxon>
        <taxon>Plagiorchiida</taxon>
        <taxon>Troglotremata</taxon>
        <taxon>Troglotrematidae</taxon>
        <taxon>Paragonimus</taxon>
    </lineage>
</organism>
<feature type="chain" id="PRO_5035161026" description="EGF-like domain-containing protein" evidence="1">
    <location>
        <begin position="26"/>
        <end position="469"/>
    </location>
</feature>
<dbReference type="EMBL" id="LUCH01002569">
    <property type="protein sequence ID" value="KAF5401297.1"/>
    <property type="molecule type" value="Genomic_DNA"/>
</dbReference>
<dbReference type="OrthoDB" id="6219663at2759"/>
<name>A0A8J4SPL5_9TREM</name>
<keyword evidence="1" id="KW-0732">Signal</keyword>
<keyword evidence="3" id="KW-1185">Reference proteome</keyword>
<evidence type="ECO:0000313" key="3">
    <source>
        <dbReference type="Proteomes" id="UP000748531"/>
    </source>
</evidence>
<dbReference type="AlphaFoldDB" id="A0A8J4SPL5"/>
<dbReference type="Proteomes" id="UP000748531">
    <property type="component" value="Unassembled WGS sequence"/>
</dbReference>
<reference evidence="2" key="1">
    <citation type="submission" date="2019-05" db="EMBL/GenBank/DDBJ databases">
        <title>Annotation for the trematode Paragonimus heterotremus.</title>
        <authorList>
            <person name="Choi Y.-J."/>
        </authorList>
    </citation>
    <scope>NUCLEOTIDE SEQUENCE</scope>
    <source>
        <strain evidence="2">LC</strain>
    </source>
</reference>
<comment type="caution">
    <text evidence="2">The sequence shown here is derived from an EMBL/GenBank/DDBJ whole genome shotgun (WGS) entry which is preliminary data.</text>
</comment>
<feature type="signal peptide" evidence="1">
    <location>
        <begin position="1"/>
        <end position="25"/>
    </location>
</feature>
<accession>A0A8J4SPL5</accession>
<evidence type="ECO:0000313" key="2">
    <source>
        <dbReference type="EMBL" id="KAF5401297.1"/>
    </source>
</evidence>
<proteinExistence type="predicted"/>
<evidence type="ECO:0000256" key="1">
    <source>
        <dbReference type="SAM" id="SignalP"/>
    </source>
</evidence>